<protein>
    <submittedName>
        <fullName evidence="1">Uncharacterized protein</fullName>
    </submittedName>
</protein>
<organism evidence="1">
    <name type="scientific">marine sediment metagenome</name>
    <dbReference type="NCBI Taxonomy" id="412755"/>
    <lineage>
        <taxon>unclassified sequences</taxon>
        <taxon>metagenomes</taxon>
        <taxon>ecological metagenomes</taxon>
    </lineage>
</organism>
<proteinExistence type="predicted"/>
<reference evidence="1" key="1">
    <citation type="journal article" date="2014" name="Front. Microbiol.">
        <title>High frequency of phylogenetically diverse reductive dehalogenase-homologous genes in deep subseafloor sedimentary metagenomes.</title>
        <authorList>
            <person name="Kawai M."/>
            <person name="Futagami T."/>
            <person name="Toyoda A."/>
            <person name="Takaki Y."/>
            <person name="Nishi S."/>
            <person name="Hori S."/>
            <person name="Arai W."/>
            <person name="Tsubouchi T."/>
            <person name="Morono Y."/>
            <person name="Uchiyama I."/>
            <person name="Ito T."/>
            <person name="Fujiyama A."/>
            <person name="Inagaki F."/>
            <person name="Takami H."/>
        </authorList>
    </citation>
    <scope>NUCLEOTIDE SEQUENCE</scope>
    <source>
        <strain evidence="1">Expedition CK06-06</strain>
    </source>
</reference>
<evidence type="ECO:0000313" key="1">
    <source>
        <dbReference type="EMBL" id="GAH30253.1"/>
    </source>
</evidence>
<dbReference type="EMBL" id="BARU01001224">
    <property type="protein sequence ID" value="GAH30253.1"/>
    <property type="molecule type" value="Genomic_DNA"/>
</dbReference>
<dbReference type="AlphaFoldDB" id="X1GB44"/>
<name>X1GB44_9ZZZZ</name>
<accession>X1GB44</accession>
<gene>
    <name evidence="1" type="ORF">S03H2_03334</name>
</gene>
<comment type="caution">
    <text evidence="1">The sequence shown here is derived from an EMBL/GenBank/DDBJ whole genome shotgun (WGS) entry which is preliminary data.</text>
</comment>
<sequence length="54" mass="5983">MLYAITKYTFGLSFYKAQEAAGLKLPVEGNALLTVAGKDKSDLLYLRLLSFILL</sequence>